<dbReference type="Pfam" id="PF04055">
    <property type="entry name" value="Radical_SAM"/>
    <property type="match status" value="1"/>
</dbReference>
<dbReference type="PANTHER" id="PTHR11228">
    <property type="entry name" value="RADICAL SAM DOMAIN PROTEIN"/>
    <property type="match status" value="1"/>
</dbReference>
<evidence type="ECO:0000256" key="4">
    <source>
        <dbReference type="ARBA" id="ARBA00023004"/>
    </source>
</evidence>
<dbReference type="SFLD" id="SFLDG01067">
    <property type="entry name" value="SPASM/twitch_domain_containing"/>
    <property type="match status" value="1"/>
</dbReference>
<dbReference type="Proteomes" id="UP000294614">
    <property type="component" value="Unassembled WGS sequence"/>
</dbReference>
<dbReference type="InterPro" id="IPR023885">
    <property type="entry name" value="4Fe4S-binding_SPASM_dom"/>
</dbReference>
<reference evidence="7 8" key="1">
    <citation type="submission" date="2019-03" db="EMBL/GenBank/DDBJ databases">
        <title>Genomic Encyclopedia of Type Strains, Phase IV (KMG-IV): sequencing the most valuable type-strain genomes for metagenomic binning, comparative biology and taxonomic classification.</title>
        <authorList>
            <person name="Goeker M."/>
        </authorList>
    </citation>
    <scope>NUCLEOTIDE SEQUENCE [LARGE SCALE GENOMIC DNA]</scope>
    <source>
        <strain evidence="7 8">DSM 24984</strain>
    </source>
</reference>
<dbReference type="GO" id="GO:0003824">
    <property type="term" value="F:catalytic activity"/>
    <property type="evidence" value="ECO:0007669"/>
    <property type="project" value="InterPro"/>
</dbReference>
<dbReference type="GO" id="GO:0051536">
    <property type="term" value="F:iron-sulfur cluster binding"/>
    <property type="evidence" value="ECO:0007669"/>
    <property type="project" value="UniProtKB-KW"/>
</dbReference>
<sequence>MNYNIEDISYCITESCPGPCRYCSMWQLPDRQSEELTPAELDSIFSSKYLNLKKVHLTGGEPHLTDNIFNIADSIYKFHDTVVTDTPITGWFPERHVEVAEYFLKKHPLVRLDISLDGDEETNGKIRLRKDGFKLAVKTVEELSKLKGVVLRFQFTIYKENHHLIEWMYNFAKELGVGLYIGYGRYNPTRYRNLKDNLVKEELNENSFIWTDEELATIDRQLLNIGYDKGRYAGKYYFQKAIYERRPVEFDCYMGRRSIDIDPYGNVYPCLLWLNYLKMGNIRTAGGFDKVLEGDQAQEVLTMIESKQCQQDCTFTCATKMTLKNPDIPSVGMIKYPGRYGYIFSELDVIPIRPWWYDEYVQRGII</sequence>
<organism evidence="7 8">
    <name type="scientific">Seleniivibrio woodruffii</name>
    <dbReference type="NCBI Taxonomy" id="1078050"/>
    <lineage>
        <taxon>Bacteria</taxon>
        <taxon>Pseudomonadati</taxon>
        <taxon>Deferribacterota</taxon>
        <taxon>Deferribacteres</taxon>
        <taxon>Deferribacterales</taxon>
        <taxon>Geovibrionaceae</taxon>
        <taxon>Seleniivibrio</taxon>
    </lineage>
</organism>
<comment type="cofactor">
    <cofactor evidence="1">
        <name>[4Fe-4S] cluster</name>
        <dbReference type="ChEBI" id="CHEBI:49883"/>
    </cofactor>
</comment>
<evidence type="ECO:0000313" key="8">
    <source>
        <dbReference type="Proteomes" id="UP000294614"/>
    </source>
</evidence>
<dbReference type="PANTHER" id="PTHR11228:SF7">
    <property type="entry name" value="PQQA PEPTIDE CYCLASE"/>
    <property type="match status" value="1"/>
</dbReference>
<evidence type="ECO:0000313" key="7">
    <source>
        <dbReference type="EMBL" id="TCK61678.1"/>
    </source>
</evidence>
<evidence type="ECO:0000259" key="6">
    <source>
        <dbReference type="PROSITE" id="PS51918"/>
    </source>
</evidence>
<dbReference type="Gene3D" id="3.20.20.70">
    <property type="entry name" value="Aldolase class I"/>
    <property type="match status" value="1"/>
</dbReference>
<proteinExistence type="predicted"/>
<dbReference type="SUPFAM" id="SSF102114">
    <property type="entry name" value="Radical SAM enzymes"/>
    <property type="match status" value="1"/>
</dbReference>
<dbReference type="InterPro" id="IPR050377">
    <property type="entry name" value="Radical_SAM_PqqE_MftC-like"/>
</dbReference>
<keyword evidence="4" id="KW-0408">Iron</keyword>
<dbReference type="CDD" id="cd01335">
    <property type="entry name" value="Radical_SAM"/>
    <property type="match status" value="1"/>
</dbReference>
<dbReference type="EMBL" id="SMGG01000003">
    <property type="protein sequence ID" value="TCK61678.1"/>
    <property type="molecule type" value="Genomic_DNA"/>
</dbReference>
<accession>A0A4R1KAX2</accession>
<dbReference type="SFLD" id="SFLDS00029">
    <property type="entry name" value="Radical_SAM"/>
    <property type="match status" value="1"/>
</dbReference>
<dbReference type="AlphaFoldDB" id="A0A4R1KAX2"/>
<keyword evidence="8" id="KW-1185">Reference proteome</keyword>
<name>A0A4R1KAX2_9BACT</name>
<feature type="domain" description="Radical SAM core" evidence="6">
    <location>
        <begin position="1"/>
        <end position="228"/>
    </location>
</feature>
<dbReference type="InterPro" id="IPR007197">
    <property type="entry name" value="rSAM"/>
</dbReference>
<dbReference type="PROSITE" id="PS51918">
    <property type="entry name" value="RADICAL_SAM"/>
    <property type="match status" value="1"/>
</dbReference>
<keyword evidence="2" id="KW-0949">S-adenosyl-L-methionine</keyword>
<dbReference type="CDD" id="cd21109">
    <property type="entry name" value="SPASM"/>
    <property type="match status" value="1"/>
</dbReference>
<protein>
    <submittedName>
        <fullName evidence="7">Radical SAM protein with 4Fe4S-binding SPASM domain</fullName>
    </submittedName>
</protein>
<keyword evidence="5" id="KW-0411">Iron-sulfur</keyword>
<dbReference type="GO" id="GO:0046872">
    <property type="term" value="F:metal ion binding"/>
    <property type="evidence" value="ECO:0007669"/>
    <property type="project" value="UniProtKB-KW"/>
</dbReference>
<evidence type="ECO:0000256" key="2">
    <source>
        <dbReference type="ARBA" id="ARBA00022691"/>
    </source>
</evidence>
<dbReference type="InterPro" id="IPR058240">
    <property type="entry name" value="rSAM_sf"/>
</dbReference>
<evidence type="ECO:0000256" key="5">
    <source>
        <dbReference type="ARBA" id="ARBA00023014"/>
    </source>
</evidence>
<evidence type="ECO:0000256" key="3">
    <source>
        <dbReference type="ARBA" id="ARBA00022723"/>
    </source>
</evidence>
<evidence type="ECO:0000256" key="1">
    <source>
        <dbReference type="ARBA" id="ARBA00001966"/>
    </source>
</evidence>
<dbReference type="InterPro" id="IPR013785">
    <property type="entry name" value="Aldolase_TIM"/>
</dbReference>
<dbReference type="Pfam" id="PF13186">
    <property type="entry name" value="SPASM"/>
    <property type="match status" value="1"/>
</dbReference>
<dbReference type="RefSeq" id="WP_132871162.1">
    <property type="nucleotide sequence ID" value="NZ_SMGG01000003.1"/>
</dbReference>
<dbReference type="OrthoDB" id="9782387at2"/>
<keyword evidence="3" id="KW-0479">Metal-binding</keyword>
<comment type="caution">
    <text evidence="7">The sequence shown here is derived from an EMBL/GenBank/DDBJ whole genome shotgun (WGS) entry which is preliminary data.</text>
</comment>
<gene>
    <name evidence="7" type="ORF">C8D98_0180</name>
</gene>